<gene>
    <name evidence="1" type="ORF">CDSM653_00836</name>
</gene>
<protein>
    <submittedName>
        <fullName evidence="1">Uncharacterized protein</fullName>
    </submittedName>
</protein>
<reference evidence="2" key="3">
    <citation type="submission" date="2015-02" db="EMBL/GenBank/DDBJ databases">
        <title>Genome analysis of three genomes within the thermophilic hydrogenogenic bacterial species Caldanaerobacter subterraneus.</title>
        <authorList>
            <person name="Sant'Anna F.H."/>
            <person name="Lebedinsky A."/>
            <person name="Sokolova T."/>
            <person name="Robb F.T."/>
            <person name="Gonzalez J.M."/>
        </authorList>
    </citation>
    <scope>NUCLEOTIDE SEQUENCE [LARGE SCALE GENOMIC DNA]</scope>
    <source>
        <strain evidence="2">DSM 12653</strain>
    </source>
</reference>
<dbReference type="EMBL" id="ABXP02000046">
    <property type="protein sequence ID" value="KKC30153.1"/>
    <property type="molecule type" value="Genomic_DNA"/>
</dbReference>
<dbReference type="AlphaFoldDB" id="A0A0F5PNF1"/>
<reference evidence="1 2" key="2">
    <citation type="journal article" date="2015" name="BMC Genomics">
        <title>Analysis of three genomes within the thermophilic bacterial species Caldanaerobacter subterraneus with a focus on carbon monoxide dehydrogenase evolution and hydrolase diversity.</title>
        <authorList>
            <person name="Sant'Anna F.H."/>
            <person name="Lebedinsky A.V."/>
            <person name="Sokolova T.G."/>
            <person name="Robb F.T."/>
            <person name="Gonzalez J.M."/>
        </authorList>
    </citation>
    <scope>NUCLEOTIDE SEQUENCE [LARGE SCALE GENOMIC DNA]</scope>
    <source>
        <strain evidence="1 2">DSM 12653</strain>
    </source>
</reference>
<comment type="caution">
    <text evidence="1">The sequence shown here is derived from an EMBL/GenBank/DDBJ whole genome shotgun (WGS) entry which is preliminary data.</text>
</comment>
<organism evidence="1 2">
    <name type="scientific">Caldanaerobacter subterraneus subsp. pacificus DSM 12653</name>
    <dbReference type="NCBI Taxonomy" id="391606"/>
    <lineage>
        <taxon>Bacteria</taxon>
        <taxon>Bacillati</taxon>
        <taxon>Bacillota</taxon>
        <taxon>Clostridia</taxon>
        <taxon>Thermoanaerobacterales</taxon>
        <taxon>Thermoanaerobacteraceae</taxon>
        <taxon>Caldanaerobacter</taxon>
    </lineage>
</organism>
<accession>A0A0F5PNF1</accession>
<proteinExistence type="predicted"/>
<dbReference type="Proteomes" id="UP000010146">
    <property type="component" value="Unassembled WGS sequence"/>
</dbReference>
<evidence type="ECO:0000313" key="1">
    <source>
        <dbReference type="EMBL" id="KKC30153.1"/>
    </source>
</evidence>
<sequence>MAVGGIRVITGVKLCGEFRSKKFREEKLELRRGEYK</sequence>
<reference evidence="1 2" key="1">
    <citation type="submission" date="2008-07" db="EMBL/GenBank/DDBJ databases">
        <authorList>
            <person name="Gonzalez J."/>
            <person name="Sokolova T."/>
            <person name="Ferriera S."/>
            <person name="Johnson J."/>
            <person name="Kravitz S."/>
            <person name="Beeson K."/>
            <person name="Sutton G."/>
            <person name="Rogers Y.-H."/>
            <person name="Friedman R."/>
            <person name="Frazier M."/>
            <person name="Venter J.C."/>
        </authorList>
    </citation>
    <scope>NUCLEOTIDE SEQUENCE [LARGE SCALE GENOMIC DNA]</scope>
    <source>
        <strain evidence="1 2">DSM 12653</strain>
    </source>
</reference>
<name>A0A0F5PNF1_9THEO</name>
<evidence type="ECO:0000313" key="2">
    <source>
        <dbReference type="Proteomes" id="UP000010146"/>
    </source>
</evidence>